<evidence type="ECO:0000313" key="8">
    <source>
        <dbReference type="Proteomes" id="UP000250223"/>
    </source>
</evidence>
<proteinExistence type="predicted"/>
<gene>
    <name evidence="7" type="primary">nroR</name>
    <name evidence="6" type="ORF">HMJ28_01920</name>
    <name evidence="7" type="ORF">NCTC13028_01570</name>
</gene>
<dbReference type="InterPro" id="IPR048574">
    <property type="entry name" value="RUBY_RBDX"/>
</dbReference>
<dbReference type="PRINTS" id="PR00368">
    <property type="entry name" value="FADPNR"/>
</dbReference>
<reference evidence="6 9" key="2">
    <citation type="submission" date="2020-05" db="EMBL/GenBank/DDBJ databases">
        <title>Draft genome sequence of Clostridium cochlearium strain AGROS13 isolated from a sheep dairy farm in New Zealand.</title>
        <authorList>
            <person name="Gupta T.B."/>
            <person name="Jauregui R."/>
            <person name="Risson A.N."/>
            <person name="Brightwell G."/>
            <person name="Maclean P."/>
        </authorList>
    </citation>
    <scope>NUCLEOTIDE SEQUENCE [LARGE SCALE GENOMIC DNA]</scope>
    <source>
        <strain evidence="6 9">AGROS13</strain>
    </source>
</reference>
<dbReference type="GO" id="GO:0015044">
    <property type="term" value="F:rubredoxin-NAD+ reductase activity"/>
    <property type="evidence" value="ECO:0007669"/>
    <property type="project" value="UniProtKB-EC"/>
</dbReference>
<dbReference type="Gene3D" id="2.20.28.10">
    <property type="match status" value="1"/>
</dbReference>
<dbReference type="InterPro" id="IPR036188">
    <property type="entry name" value="FAD/NAD-bd_sf"/>
</dbReference>
<evidence type="ECO:0000313" key="7">
    <source>
        <dbReference type="EMBL" id="SQB34811.1"/>
    </source>
</evidence>
<dbReference type="EC" id="1.18.1.1" evidence="7"/>
<evidence type="ECO:0000256" key="4">
    <source>
        <dbReference type="ARBA" id="ARBA00022827"/>
    </source>
</evidence>
<organism evidence="7 8">
    <name type="scientific">Clostridium cochlearium</name>
    <dbReference type="NCBI Taxonomy" id="1494"/>
    <lineage>
        <taxon>Bacteria</taxon>
        <taxon>Bacillati</taxon>
        <taxon>Bacillota</taxon>
        <taxon>Clostridia</taxon>
        <taxon>Eubacteriales</taxon>
        <taxon>Clostridiaceae</taxon>
        <taxon>Clostridium</taxon>
    </lineage>
</organism>
<comment type="cofactor">
    <cofactor evidence="2">
        <name>FAD</name>
        <dbReference type="ChEBI" id="CHEBI:57692"/>
    </cofactor>
</comment>
<dbReference type="PRINTS" id="PR00411">
    <property type="entry name" value="PNDRDTASEI"/>
</dbReference>
<dbReference type="InterPro" id="IPR016156">
    <property type="entry name" value="FAD/NAD-linked_Rdtase_dimer_sf"/>
</dbReference>
<dbReference type="GO" id="GO:0005506">
    <property type="term" value="F:iron ion binding"/>
    <property type="evidence" value="ECO:0007669"/>
    <property type="project" value="InterPro"/>
</dbReference>
<accession>A0A2X2WA29</accession>
<dbReference type="Gene3D" id="3.30.390.30">
    <property type="match status" value="1"/>
</dbReference>
<dbReference type="Gene3D" id="3.50.50.60">
    <property type="entry name" value="FAD/NAD(P)-binding domain"/>
    <property type="match status" value="2"/>
</dbReference>
<dbReference type="PANTHER" id="PTHR43429">
    <property type="entry name" value="PYRIDINE NUCLEOTIDE-DISULFIDE OXIDOREDUCTASE DOMAIN-CONTAINING"/>
    <property type="match status" value="1"/>
</dbReference>
<dbReference type="PANTHER" id="PTHR43429:SF3">
    <property type="entry name" value="NITRITE REDUCTASE [NAD(P)H]"/>
    <property type="match status" value="1"/>
</dbReference>
<dbReference type="SUPFAM" id="SSF51905">
    <property type="entry name" value="FAD/NAD(P)-binding domain"/>
    <property type="match status" value="2"/>
</dbReference>
<dbReference type="CDD" id="cd00729">
    <property type="entry name" value="rubredoxin_SM"/>
    <property type="match status" value="1"/>
</dbReference>
<keyword evidence="3" id="KW-0285">Flavoprotein</keyword>
<name>A0A2X2WA29_CLOCO</name>
<dbReference type="EMBL" id="JABFIF010000002">
    <property type="protein sequence ID" value="NOH15159.1"/>
    <property type="molecule type" value="Genomic_DNA"/>
</dbReference>
<evidence type="ECO:0000313" key="6">
    <source>
        <dbReference type="EMBL" id="NOH15159.1"/>
    </source>
</evidence>
<dbReference type="InterPro" id="IPR041575">
    <property type="entry name" value="Rubredoxin_C"/>
</dbReference>
<dbReference type="InterPro" id="IPR024934">
    <property type="entry name" value="Rubredoxin-like_dom"/>
</dbReference>
<dbReference type="RefSeq" id="WP_096634758.1">
    <property type="nucleotide sequence ID" value="NZ_JABFIF010000002.1"/>
</dbReference>
<reference evidence="7 8" key="1">
    <citation type="submission" date="2018-06" db="EMBL/GenBank/DDBJ databases">
        <authorList>
            <consortium name="Pathogen Informatics"/>
            <person name="Doyle S."/>
        </authorList>
    </citation>
    <scope>NUCLEOTIDE SEQUENCE [LARGE SCALE GENOMIC DNA]</scope>
    <source>
        <strain evidence="7 8">NCTC13028</strain>
    </source>
</reference>
<dbReference type="Pfam" id="PF21349">
    <property type="entry name" value="RUBY_RBDX"/>
    <property type="match status" value="1"/>
</dbReference>
<dbReference type="AlphaFoldDB" id="A0A2X2WA29"/>
<feature type="domain" description="Rubredoxin-like" evidence="5">
    <location>
        <begin position="2"/>
        <end position="36"/>
    </location>
</feature>
<evidence type="ECO:0000259" key="5">
    <source>
        <dbReference type="PROSITE" id="PS50903"/>
    </source>
</evidence>
<dbReference type="Pfam" id="PF18267">
    <property type="entry name" value="Rubredoxin_C"/>
    <property type="match status" value="1"/>
</dbReference>
<keyword evidence="7" id="KW-0560">Oxidoreductase</keyword>
<evidence type="ECO:0000313" key="9">
    <source>
        <dbReference type="Proteomes" id="UP000528432"/>
    </source>
</evidence>
<evidence type="ECO:0000256" key="2">
    <source>
        <dbReference type="ARBA" id="ARBA00001974"/>
    </source>
</evidence>
<comment type="cofactor">
    <cofactor evidence="1">
        <name>Fe(3+)</name>
        <dbReference type="ChEBI" id="CHEBI:29034"/>
    </cofactor>
</comment>
<keyword evidence="4" id="KW-0274">FAD</keyword>
<sequence>MYKKWKCLVCGVIFDGDTPPNPCPVCGASSDDFEEVIVSSNNFADDSKLNFVIIGNGAAGFYAADSIRNRNENCNITIISKENTNSYYRPLLSEYLSKENLPSNFYLSKENWFKEKNINLILNTAVTDINPIDKKVILSNSKILNYDKLILANGGYNFIPPIKGTNNDGVFTLRNLKDAENIKNYAKKAKHATVIGGGLLGLEAAWELKNIGLDVSVVEFFNRLLPRQLDEKASKIFQKSIEKSNVNMILDDSLVEILGDASVKSIKLKSGKEIKTDMVIFSVGIRANKELAENCGLSTNNAVIVNEKMETNINDIYACGDIAEFNGRNYGNWPAAVQMGKVAGANAAGDNLTFKDFVSAVIFRAMNTKMFACGNCSDNMVSITYENPQNNTYKKLFFEKDILVGATLLGDISSSGKLVEQIKNKTSIDNIIK</sequence>
<dbReference type="PROSITE" id="PS50903">
    <property type="entry name" value="RUBREDOXIN_LIKE"/>
    <property type="match status" value="1"/>
</dbReference>
<dbReference type="Proteomes" id="UP000528432">
    <property type="component" value="Unassembled WGS sequence"/>
</dbReference>
<dbReference type="EMBL" id="UAWC01000017">
    <property type="protein sequence ID" value="SQB34811.1"/>
    <property type="molecule type" value="Genomic_DNA"/>
</dbReference>
<evidence type="ECO:0000256" key="1">
    <source>
        <dbReference type="ARBA" id="ARBA00001965"/>
    </source>
</evidence>
<dbReference type="Proteomes" id="UP000250223">
    <property type="component" value="Unassembled WGS sequence"/>
</dbReference>
<dbReference type="InterPro" id="IPR050260">
    <property type="entry name" value="FAD-bd_OxRdtase"/>
</dbReference>
<evidence type="ECO:0000256" key="3">
    <source>
        <dbReference type="ARBA" id="ARBA00022630"/>
    </source>
</evidence>
<dbReference type="InterPro" id="IPR023753">
    <property type="entry name" value="FAD/NAD-binding_dom"/>
</dbReference>
<protein>
    <submittedName>
        <fullName evidence="6">FAD-dependent oxidoreductase</fullName>
    </submittedName>
    <submittedName>
        <fullName evidence="7">NADH dehydrogenase, nitrite reductase</fullName>
        <ecNumber evidence="7">1.18.1.1</ecNumber>
    </submittedName>
</protein>
<dbReference type="Pfam" id="PF07992">
    <property type="entry name" value="Pyr_redox_2"/>
    <property type="match status" value="1"/>
</dbReference>
<dbReference type="SUPFAM" id="SSF57802">
    <property type="entry name" value="Rubredoxin-like"/>
    <property type="match status" value="1"/>
</dbReference>